<dbReference type="EMBL" id="CAFBRW010000015">
    <property type="protein sequence ID" value="CAB5110801.1"/>
    <property type="molecule type" value="Genomic_DNA"/>
</dbReference>
<feature type="transmembrane region" description="Helical" evidence="1">
    <location>
        <begin position="6"/>
        <end position="24"/>
    </location>
</feature>
<gene>
    <name evidence="2" type="ORF">UFOPK2329_00633</name>
    <name evidence="3" type="ORF">UFOPK3166_00283</name>
    <name evidence="4" type="ORF">UFOPK4035_00881</name>
    <name evidence="5" type="ORF">UFOPK4087_00537</name>
    <name evidence="6" type="ORF">UFOPK4424_00154</name>
</gene>
<evidence type="ECO:0000313" key="3">
    <source>
        <dbReference type="EMBL" id="CAB4819707.1"/>
    </source>
</evidence>
<evidence type="ECO:0000313" key="4">
    <source>
        <dbReference type="EMBL" id="CAB5002815.1"/>
    </source>
</evidence>
<dbReference type="InterPro" id="IPR025327">
    <property type="entry name" value="DUF4233"/>
</dbReference>
<accession>A0A6J6MK60</accession>
<dbReference type="AlphaFoldDB" id="A0A6J6MK60"/>
<proteinExistence type="predicted"/>
<evidence type="ECO:0000313" key="5">
    <source>
        <dbReference type="EMBL" id="CAB5012929.1"/>
    </source>
</evidence>
<reference evidence="2" key="1">
    <citation type="submission" date="2020-05" db="EMBL/GenBank/DDBJ databases">
        <authorList>
            <person name="Chiriac C."/>
            <person name="Salcher M."/>
            <person name="Ghai R."/>
            <person name="Kavagutti S V."/>
        </authorList>
    </citation>
    <scope>NUCLEOTIDE SEQUENCE</scope>
</reference>
<evidence type="ECO:0000313" key="2">
    <source>
        <dbReference type="EMBL" id="CAB4673809.1"/>
    </source>
</evidence>
<evidence type="ECO:0000313" key="6">
    <source>
        <dbReference type="EMBL" id="CAB5110801.1"/>
    </source>
</evidence>
<keyword evidence="1" id="KW-0472">Membrane</keyword>
<organism evidence="2">
    <name type="scientific">freshwater metagenome</name>
    <dbReference type="NCBI Taxonomy" id="449393"/>
    <lineage>
        <taxon>unclassified sequences</taxon>
        <taxon>metagenomes</taxon>
        <taxon>ecological metagenomes</taxon>
    </lineage>
</organism>
<dbReference type="EMBL" id="CAEZWZ010000089">
    <property type="protein sequence ID" value="CAB4673809.1"/>
    <property type="molecule type" value="Genomic_DNA"/>
</dbReference>
<dbReference type="EMBL" id="CAFBOX010000163">
    <property type="protein sequence ID" value="CAB5002815.1"/>
    <property type="molecule type" value="Genomic_DNA"/>
</dbReference>
<dbReference type="Pfam" id="PF14017">
    <property type="entry name" value="DUF4233"/>
    <property type="match status" value="1"/>
</dbReference>
<name>A0A6J6MK60_9ZZZZ</name>
<keyword evidence="1" id="KW-1133">Transmembrane helix</keyword>
<keyword evidence="1" id="KW-0812">Transmembrane</keyword>
<feature type="transmembrane region" description="Helical" evidence="1">
    <location>
        <begin position="31"/>
        <end position="49"/>
    </location>
</feature>
<dbReference type="EMBL" id="CAFBPH010000095">
    <property type="protein sequence ID" value="CAB5012929.1"/>
    <property type="molecule type" value="Genomic_DNA"/>
</dbReference>
<protein>
    <submittedName>
        <fullName evidence="2">Unannotated protein</fullName>
    </submittedName>
</protein>
<sequence>MRMLASAVLVMESFTLGFALLLAMKSHSSGAIIYGASIAILLILSAGFLKSKSGWIFASALQIAMLAFGFVLPAFFIVGTLFVGLWIAAILVGRKGEAIRASLLATRAPDA</sequence>
<dbReference type="EMBL" id="CAFABD010000026">
    <property type="protein sequence ID" value="CAB4819707.1"/>
    <property type="molecule type" value="Genomic_DNA"/>
</dbReference>
<evidence type="ECO:0000256" key="1">
    <source>
        <dbReference type="SAM" id="Phobius"/>
    </source>
</evidence>
<feature type="transmembrane region" description="Helical" evidence="1">
    <location>
        <begin position="61"/>
        <end position="92"/>
    </location>
</feature>